<feature type="domain" description="Metallo-beta-lactamase" evidence="1">
    <location>
        <begin position="23"/>
        <end position="190"/>
    </location>
</feature>
<dbReference type="PANTHER" id="PTHR11203">
    <property type="entry name" value="CLEAVAGE AND POLYADENYLATION SPECIFICITY FACTOR FAMILY MEMBER"/>
    <property type="match status" value="1"/>
</dbReference>
<dbReference type="Proteomes" id="UP001269144">
    <property type="component" value="Unassembled WGS sequence"/>
</dbReference>
<evidence type="ECO:0000313" key="3">
    <source>
        <dbReference type="Proteomes" id="UP001269144"/>
    </source>
</evidence>
<dbReference type="Gene3D" id="3.40.50.10890">
    <property type="match status" value="1"/>
</dbReference>
<evidence type="ECO:0000259" key="1">
    <source>
        <dbReference type="SMART" id="SM00849"/>
    </source>
</evidence>
<dbReference type="Pfam" id="PF00753">
    <property type="entry name" value="Lactamase_B"/>
    <property type="match status" value="1"/>
</dbReference>
<proteinExistence type="predicted"/>
<dbReference type="EMBL" id="JAVQLW010000005">
    <property type="protein sequence ID" value="MDS9470045.1"/>
    <property type="molecule type" value="Genomic_DNA"/>
</dbReference>
<dbReference type="InterPro" id="IPR036866">
    <property type="entry name" value="RibonucZ/Hydroxyglut_hydro"/>
</dbReference>
<name>A0ABU2HZR7_9RHOB</name>
<gene>
    <name evidence="2" type="ORF">RGQ15_21060</name>
</gene>
<dbReference type="SUPFAM" id="SSF56281">
    <property type="entry name" value="Metallo-hydrolase/oxidoreductase"/>
    <property type="match status" value="1"/>
</dbReference>
<dbReference type="SMART" id="SM00849">
    <property type="entry name" value="Lactamase_B"/>
    <property type="match status" value="1"/>
</dbReference>
<dbReference type="InterPro" id="IPR001279">
    <property type="entry name" value="Metallo-B-lactamas"/>
</dbReference>
<reference evidence="3" key="1">
    <citation type="submission" date="2023-07" db="EMBL/GenBank/DDBJ databases">
        <title>Paracoccus sp. MBLB3053 whole genome sequence.</title>
        <authorList>
            <person name="Hwang C.Y."/>
            <person name="Cho E.-S."/>
            <person name="Seo M.-J."/>
        </authorList>
    </citation>
    <scope>NUCLEOTIDE SEQUENCE [LARGE SCALE GENOMIC DNA]</scope>
    <source>
        <strain evidence="3">MBLB3053</strain>
    </source>
</reference>
<sequence length="364" mass="39159">MSRGPVLGDPPWVEVASGLGEKGPACIRLWTGQSLWILDVGCGPEATSPFRSEWLDGAHAVFITHDHVDHIGGAAYAIRAGLPIHATALTAKCLPPGANLRPLPEQGTIQIDGIAVTTGRNGHALGGIWMHFALGEGGLFYSGDWSEESEWFAFDPPPAAQTALIDASYHLDNIPQSERKAQLDQALGALDPGTQVLFPVPSSGRAGELALHLMSRGSLSLDDCCRHALREALSSGSTNERAVAIAPLLDRKFDPSARYLICESPNADSGMAGTIVPNWRDSGRLGQDGIVLFTGHMTAHARAIAAEGGRFLRWNVHPPLRDQRAMLDRLSAKRFSPLFCPTPEDYLLEGELGKKLVLGERMFL</sequence>
<keyword evidence="3" id="KW-1185">Reference proteome</keyword>
<dbReference type="Gene3D" id="3.60.15.10">
    <property type="entry name" value="Ribonuclease Z/Hydroxyacylglutathione hydrolase-like"/>
    <property type="match status" value="2"/>
</dbReference>
<accession>A0ABU2HZR7</accession>
<dbReference type="InterPro" id="IPR050698">
    <property type="entry name" value="MBL"/>
</dbReference>
<dbReference type="PANTHER" id="PTHR11203:SF37">
    <property type="entry name" value="INTEGRATOR COMPLEX SUBUNIT 11"/>
    <property type="match status" value="1"/>
</dbReference>
<protein>
    <submittedName>
        <fullName evidence="2">MBL fold metallo-hydrolase</fullName>
    </submittedName>
</protein>
<evidence type="ECO:0000313" key="2">
    <source>
        <dbReference type="EMBL" id="MDS9470045.1"/>
    </source>
</evidence>
<comment type="caution">
    <text evidence="2">The sequence shown here is derived from an EMBL/GenBank/DDBJ whole genome shotgun (WGS) entry which is preliminary data.</text>
</comment>
<organism evidence="2 3">
    <name type="scientific">Paracoccus aurantius</name>
    <dbReference type="NCBI Taxonomy" id="3073814"/>
    <lineage>
        <taxon>Bacteria</taxon>
        <taxon>Pseudomonadati</taxon>
        <taxon>Pseudomonadota</taxon>
        <taxon>Alphaproteobacteria</taxon>
        <taxon>Rhodobacterales</taxon>
        <taxon>Paracoccaceae</taxon>
        <taxon>Paracoccus</taxon>
    </lineage>
</organism>